<evidence type="ECO:0000256" key="1">
    <source>
        <dbReference type="SAM" id="MobiDB-lite"/>
    </source>
</evidence>
<dbReference type="EMBL" id="MLGG01000090">
    <property type="protein sequence ID" value="KAK1446330.1"/>
    <property type="molecule type" value="Genomic_DNA"/>
</dbReference>
<accession>A0AAI9TV38</accession>
<name>A0AAI9TV38_9PEZI</name>
<reference evidence="2 3" key="1">
    <citation type="submission" date="2016-10" db="EMBL/GenBank/DDBJ databases">
        <title>The genome sequence of Colletotrichum fioriniae PJ7.</title>
        <authorList>
            <person name="Baroncelli R."/>
        </authorList>
    </citation>
    <scope>NUCLEOTIDE SEQUENCE [LARGE SCALE GENOMIC DNA]</scope>
    <source>
        <strain evidence="2">Col 31</strain>
    </source>
</reference>
<proteinExistence type="predicted"/>
<evidence type="ECO:0000313" key="2">
    <source>
        <dbReference type="EMBL" id="KAK1446330.1"/>
    </source>
</evidence>
<feature type="compositionally biased region" description="Basic and acidic residues" evidence="1">
    <location>
        <begin position="27"/>
        <end position="44"/>
    </location>
</feature>
<dbReference type="AlphaFoldDB" id="A0AAI9TV38"/>
<sequence>MSRLLRLARGARQRGNRLHLRVRPRSTAREDSTVLRRGQNHERVSGSFPKVSNVHPTSRSLNQVG</sequence>
<organism evidence="2 3">
    <name type="scientific">Colletotrichum melonis</name>
    <dbReference type="NCBI Taxonomy" id="1209925"/>
    <lineage>
        <taxon>Eukaryota</taxon>
        <taxon>Fungi</taxon>
        <taxon>Dikarya</taxon>
        <taxon>Ascomycota</taxon>
        <taxon>Pezizomycotina</taxon>
        <taxon>Sordariomycetes</taxon>
        <taxon>Hypocreomycetidae</taxon>
        <taxon>Glomerellales</taxon>
        <taxon>Glomerellaceae</taxon>
        <taxon>Colletotrichum</taxon>
        <taxon>Colletotrichum acutatum species complex</taxon>
    </lineage>
</organism>
<feature type="region of interest" description="Disordered" evidence="1">
    <location>
        <begin position="15"/>
        <end position="65"/>
    </location>
</feature>
<protein>
    <submittedName>
        <fullName evidence="2">Uncharacterized protein</fullName>
    </submittedName>
</protein>
<dbReference type="Proteomes" id="UP001239795">
    <property type="component" value="Unassembled WGS sequence"/>
</dbReference>
<evidence type="ECO:0000313" key="3">
    <source>
        <dbReference type="Proteomes" id="UP001239795"/>
    </source>
</evidence>
<feature type="compositionally biased region" description="Basic residues" evidence="1">
    <location>
        <begin position="15"/>
        <end position="26"/>
    </location>
</feature>
<keyword evidence="3" id="KW-1185">Reference proteome</keyword>
<gene>
    <name evidence="2" type="ORF">CMEL01_10573</name>
</gene>
<comment type="caution">
    <text evidence="2">The sequence shown here is derived from an EMBL/GenBank/DDBJ whole genome shotgun (WGS) entry which is preliminary data.</text>
</comment>
<feature type="compositionally biased region" description="Polar residues" evidence="1">
    <location>
        <begin position="54"/>
        <end position="65"/>
    </location>
</feature>